<evidence type="ECO:0000256" key="1">
    <source>
        <dbReference type="SAM" id="Phobius"/>
    </source>
</evidence>
<evidence type="ECO:0000313" key="2">
    <source>
        <dbReference type="EMBL" id="TWH22300.1"/>
    </source>
</evidence>
<dbReference type="AlphaFoldDB" id="A0A660CFL1"/>
<evidence type="ECO:0000313" key="3">
    <source>
        <dbReference type="Proteomes" id="UP000317303"/>
    </source>
</evidence>
<sequence length="104" mass="10408">METIIHLIALLASLASVLAALGHTGYLALLNSAANKRAGGGPIADYVRTRWPVAGGTTVASLVALLFTAGSSAMDVIAIVLAVGSGAVATKALQSTRAKYRSGS</sequence>
<gene>
    <name evidence="2" type="ORF">JD82_04177</name>
</gene>
<dbReference type="RefSeq" id="WP_030532803.1">
    <property type="nucleotide sequence ID" value="NZ_JOIJ01000010.1"/>
</dbReference>
<dbReference type="EMBL" id="VLJV01000001">
    <property type="protein sequence ID" value="TWH22300.1"/>
    <property type="molecule type" value="Genomic_DNA"/>
</dbReference>
<reference evidence="2 3" key="1">
    <citation type="submission" date="2019-07" db="EMBL/GenBank/DDBJ databases">
        <title>R&amp;d 2014.</title>
        <authorList>
            <person name="Klenk H.-P."/>
        </authorList>
    </citation>
    <scope>NUCLEOTIDE SEQUENCE [LARGE SCALE GENOMIC DNA]</scope>
    <source>
        <strain evidence="2 3">DSM 43194</strain>
    </source>
</reference>
<accession>A0A660CFL1</accession>
<name>A0A660CFL1_9PSEU</name>
<keyword evidence="1" id="KW-0812">Transmembrane</keyword>
<dbReference type="Proteomes" id="UP000317303">
    <property type="component" value="Unassembled WGS sequence"/>
</dbReference>
<organism evidence="2 3">
    <name type="scientific">Prauserella rugosa</name>
    <dbReference type="NCBI Taxonomy" id="43354"/>
    <lineage>
        <taxon>Bacteria</taxon>
        <taxon>Bacillati</taxon>
        <taxon>Actinomycetota</taxon>
        <taxon>Actinomycetes</taxon>
        <taxon>Pseudonocardiales</taxon>
        <taxon>Pseudonocardiaceae</taxon>
        <taxon>Prauserella</taxon>
    </lineage>
</organism>
<feature type="transmembrane region" description="Helical" evidence="1">
    <location>
        <begin position="59"/>
        <end position="89"/>
    </location>
</feature>
<comment type="caution">
    <text evidence="2">The sequence shown here is derived from an EMBL/GenBank/DDBJ whole genome shotgun (WGS) entry which is preliminary data.</text>
</comment>
<proteinExistence type="predicted"/>
<keyword evidence="1" id="KW-1133">Transmembrane helix</keyword>
<keyword evidence="3" id="KW-1185">Reference proteome</keyword>
<protein>
    <submittedName>
        <fullName evidence="2">Uncharacterized protein</fullName>
    </submittedName>
</protein>
<keyword evidence="1" id="KW-0472">Membrane</keyword>
<dbReference type="OrthoDB" id="3577548at2"/>